<evidence type="ECO:0000313" key="2">
    <source>
        <dbReference type="Proteomes" id="UP001150581"/>
    </source>
</evidence>
<accession>A0ACC1IPV3</accession>
<proteinExistence type="predicted"/>
<organism evidence="1 2">
    <name type="scientific">Kickxella alabastrina</name>
    <dbReference type="NCBI Taxonomy" id="61397"/>
    <lineage>
        <taxon>Eukaryota</taxon>
        <taxon>Fungi</taxon>
        <taxon>Fungi incertae sedis</taxon>
        <taxon>Zoopagomycota</taxon>
        <taxon>Kickxellomycotina</taxon>
        <taxon>Kickxellomycetes</taxon>
        <taxon>Kickxellales</taxon>
        <taxon>Kickxellaceae</taxon>
        <taxon>Kickxella</taxon>
    </lineage>
</organism>
<keyword evidence="2" id="KW-1185">Reference proteome</keyword>
<reference evidence="1" key="1">
    <citation type="submission" date="2022-07" db="EMBL/GenBank/DDBJ databases">
        <title>Phylogenomic reconstructions and comparative analyses of Kickxellomycotina fungi.</title>
        <authorList>
            <person name="Reynolds N.K."/>
            <person name="Stajich J.E."/>
            <person name="Barry K."/>
            <person name="Grigoriev I.V."/>
            <person name="Crous P."/>
            <person name="Smith M.E."/>
        </authorList>
    </citation>
    <scope>NUCLEOTIDE SEQUENCE</scope>
    <source>
        <strain evidence="1">Benny 63K</strain>
    </source>
</reference>
<protein>
    <submittedName>
        <fullName evidence="1">Uncharacterized protein</fullName>
    </submittedName>
</protein>
<dbReference type="Proteomes" id="UP001150581">
    <property type="component" value="Unassembled WGS sequence"/>
</dbReference>
<comment type="caution">
    <text evidence="1">The sequence shown here is derived from an EMBL/GenBank/DDBJ whole genome shotgun (WGS) entry which is preliminary data.</text>
</comment>
<dbReference type="EMBL" id="JANBPG010000228">
    <property type="protein sequence ID" value="KAJ1898561.1"/>
    <property type="molecule type" value="Genomic_DNA"/>
</dbReference>
<name>A0ACC1IPV3_9FUNG</name>
<gene>
    <name evidence="1" type="ORF">LPJ66_002675</name>
</gene>
<evidence type="ECO:0000313" key="1">
    <source>
        <dbReference type="EMBL" id="KAJ1898561.1"/>
    </source>
</evidence>
<sequence length="227" mass="24747">MFQRARNDSPAAASASTAAASAAAGGQRQQKHVARSNEEAVEEQLNARVDNEIEQLLTSFGEIIQSSRIHSSRSIDLSGKAATRTQTRRTAQQQTLQKQANRINDNDNSENDDDDDETNEPVAVTETVAGTETIKDKYAVAQEAYGAQTRAATMVRSVENLLAMVADVRRARLVNDSTALAAMADARRKEVEERTSTIRAAVERLNSAADAAVRELGTVYYNSKYVK</sequence>